<reference evidence="2" key="1">
    <citation type="journal article" date="2015" name="Proc. Natl. Acad. Sci. U.S.A.">
        <title>Genome sequencing of adzuki bean (Vigna angularis) provides insight into high starch and low fat accumulation and domestication.</title>
        <authorList>
            <person name="Yang K."/>
            <person name="Tian Z."/>
            <person name="Chen C."/>
            <person name="Luo L."/>
            <person name="Zhao B."/>
            <person name="Wang Z."/>
            <person name="Yu L."/>
            <person name="Li Y."/>
            <person name="Sun Y."/>
            <person name="Li W."/>
            <person name="Chen Y."/>
            <person name="Li Y."/>
            <person name="Zhang Y."/>
            <person name="Ai D."/>
            <person name="Zhao J."/>
            <person name="Shang C."/>
            <person name="Ma Y."/>
            <person name="Wu B."/>
            <person name="Wang M."/>
            <person name="Gao L."/>
            <person name="Sun D."/>
            <person name="Zhang P."/>
            <person name="Guo F."/>
            <person name="Wang W."/>
            <person name="Li Y."/>
            <person name="Wang J."/>
            <person name="Varshney R.K."/>
            <person name="Wang J."/>
            <person name="Ling H.Q."/>
            <person name="Wan P."/>
        </authorList>
    </citation>
    <scope>NUCLEOTIDE SEQUENCE</scope>
    <source>
        <strain evidence="2">cv. Jingnong 6</strain>
    </source>
</reference>
<organism evidence="1 2">
    <name type="scientific">Phaseolus angularis</name>
    <name type="common">Azuki bean</name>
    <name type="synonym">Vigna angularis</name>
    <dbReference type="NCBI Taxonomy" id="3914"/>
    <lineage>
        <taxon>Eukaryota</taxon>
        <taxon>Viridiplantae</taxon>
        <taxon>Streptophyta</taxon>
        <taxon>Embryophyta</taxon>
        <taxon>Tracheophyta</taxon>
        <taxon>Spermatophyta</taxon>
        <taxon>Magnoliopsida</taxon>
        <taxon>eudicotyledons</taxon>
        <taxon>Gunneridae</taxon>
        <taxon>Pentapetalae</taxon>
        <taxon>rosids</taxon>
        <taxon>fabids</taxon>
        <taxon>Fabales</taxon>
        <taxon>Fabaceae</taxon>
        <taxon>Papilionoideae</taxon>
        <taxon>50 kb inversion clade</taxon>
        <taxon>NPAAA clade</taxon>
        <taxon>indigoferoid/millettioid clade</taxon>
        <taxon>Phaseoleae</taxon>
        <taxon>Vigna</taxon>
    </lineage>
</organism>
<evidence type="ECO:0000313" key="1">
    <source>
        <dbReference type="EMBL" id="KOM46761.1"/>
    </source>
</evidence>
<dbReference type="AlphaFoldDB" id="A0A0L9UVK2"/>
<dbReference type="Gramene" id="KOM46761">
    <property type="protein sequence ID" value="KOM46761"/>
    <property type="gene ID" value="LR48_Vigan07g046500"/>
</dbReference>
<evidence type="ECO:0000313" key="2">
    <source>
        <dbReference type="Proteomes" id="UP000053144"/>
    </source>
</evidence>
<gene>
    <name evidence="1" type="ORF">LR48_Vigan07g046500</name>
</gene>
<name>A0A0L9UVK2_PHAAN</name>
<proteinExistence type="predicted"/>
<accession>A0A0L9UVK2</accession>
<sequence length="172" mass="19557">MQFILFTSNVEFEKESSMKIEVIYSEVLIDDDDVVANEFSNLSEKNSENKDWIISQTWKASIVEAKRIKLPERTLAQRTDARRPAWTFVQHAEDVRHIASATLVHGARPDARPERQMTLAQLAEDADPEQKPLSSGGEKPGRTLQLASMLVLGVPEWNFTTFYHPIHPLSLL</sequence>
<dbReference type="Proteomes" id="UP000053144">
    <property type="component" value="Chromosome 7"/>
</dbReference>
<dbReference type="EMBL" id="CM003377">
    <property type="protein sequence ID" value="KOM46761.1"/>
    <property type="molecule type" value="Genomic_DNA"/>
</dbReference>
<protein>
    <submittedName>
        <fullName evidence="1">Uncharacterized protein</fullName>
    </submittedName>
</protein>